<feature type="region of interest" description="Disordered" evidence="1">
    <location>
        <begin position="30"/>
        <end position="61"/>
    </location>
</feature>
<dbReference type="Proteomes" id="UP000294813">
    <property type="component" value="Unassembled WGS sequence"/>
</dbReference>
<keyword evidence="3" id="KW-1185">Reference proteome</keyword>
<reference evidence="2 3" key="1">
    <citation type="submission" date="2019-03" db="EMBL/GenBank/DDBJ databases">
        <title>Genomic Encyclopedia of Type Strains, Phase IV (KMG-IV): sequencing the most valuable type-strain genomes for metagenomic binning, comparative biology and taxonomic classification.</title>
        <authorList>
            <person name="Goeker M."/>
        </authorList>
    </citation>
    <scope>NUCLEOTIDE SEQUENCE [LARGE SCALE GENOMIC DNA]</scope>
    <source>
        <strain evidence="2 3">DSM 11170</strain>
    </source>
</reference>
<name>A0A4R2RLY0_9FIRM</name>
<comment type="caution">
    <text evidence="2">The sequence shown here is derived from an EMBL/GenBank/DDBJ whole genome shotgun (WGS) entry which is preliminary data.</text>
</comment>
<evidence type="ECO:0000313" key="2">
    <source>
        <dbReference type="EMBL" id="TCP64962.1"/>
    </source>
</evidence>
<organism evidence="2 3">
    <name type="scientific">Heliophilum fasciatum</name>
    <dbReference type="NCBI Taxonomy" id="35700"/>
    <lineage>
        <taxon>Bacteria</taxon>
        <taxon>Bacillati</taxon>
        <taxon>Bacillota</taxon>
        <taxon>Clostridia</taxon>
        <taxon>Eubacteriales</taxon>
        <taxon>Heliobacteriaceae</taxon>
        <taxon>Heliophilum</taxon>
    </lineage>
</organism>
<proteinExistence type="predicted"/>
<gene>
    <name evidence="2" type="ORF">EDD73_10732</name>
</gene>
<dbReference type="AlphaFoldDB" id="A0A4R2RLY0"/>
<sequence>MREVGCHGMKGNEVRSYVLSPEELKALWAEQGKPGEWSPGVKAPKKRPKPMVALPVKPQNA</sequence>
<evidence type="ECO:0000256" key="1">
    <source>
        <dbReference type="SAM" id="MobiDB-lite"/>
    </source>
</evidence>
<protein>
    <submittedName>
        <fullName evidence="2">Uncharacterized protein</fullName>
    </submittedName>
</protein>
<dbReference type="EMBL" id="SLXT01000007">
    <property type="protein sequence ID" value="TCP64962.1"/>
    <property type="molecule type" value="Genomic_DNA"/>
</dbReference>
<accession>A0A4R2RLY0</accession>
<evidence type="ECO:0000313" key="3">
    <source>
        <dbReference type="Proteomes" id="UP000294813"/>
    </source>
</evidence>